<proteinExistence type="predicted"/>
<dbReference type="EMBL" id="JBHSAQ010000001">
    <property type="protein sequence ID" value="MFC3956893.1"/>
    <property type="molecule type" value="Genomic_DNA"/>
</dbReference>
<keyword evidence="4 7" id="KW-1133">Transmembrane helix</keyword>
<protein>
    <submittedName>
        <fullName evidence="9">Type II secretion system F family protein</fullName>
    </submittedName>
</protein>
<feature type="transmembrane region" description="Helical" evidence="7">
    <location>
        <begin position="75"/>
        <end position="100"/>
    </location>
</feature>
<evidence type="ECO:0000256" key="5">
    <source>
        <dbReference type="ARBA" id="ARBA00023136"/>
    </source>
</evidence>
<feature type="transmembrane region" description="Helical" evidence="7">
    <location>
        <begin position="130"/>
        <end position="158"/>
    </location>
</feature>
<evidence type="ECO:0000256" key="6">
    <source>
        <dbReference type="SAM" id="MobiDB-lite"/>
    </source>
</evidence>
<sequence>MTIAPFLPLAAVALGVLPFVLAQVSEPADRVLTRLSMVAFGQYVDEFRSEHPRRQAGLRAAHATATYREYGAMSFVYAIVAGVVGSVSGVYLLWGVLVVLGIDEATLRASVPTLLEPVSALATVPDASPATLLALFALASITLGVIVGGLTYWLRWWYPGYVASRRARAIEASLPSTVAFCFALSRSGMEFTEVIRIVARNGDAYGQAAAEFDVAVRNMDAFGADVTASLQLMGRRTASPQFREFTENLVSVLQSGHSLSSFLERQYHEFQEEAESQQESILSLLATLAEAYVTVLVAGPLFLITILVVIGFSVGDTADSLRALIYVVLPFGNLAFVVYLSTVTDSINPGSSTEPSVDGPASAGRSSGSGMTDGGTVATAEDTLDEGVHGESVEPTAIGPDRSPIRHRLSLYRRIRRFRTWLVSPLRTLVERPDRLLWITIPIAALVVASQVPRGLAAGVTAIEDVAVLAALFVMGTYAIVYERHRYRIDAIERSVPDLLDRLSSVNEAGMSVIASIRRVRQSDLGVLDDELDRLWADVRWGADLQTALWRFERRVRTRAVSRMVTLLTEAMNASGDLATVLRIASRQAQADLRLDRERKQVMTEYMVVVYVSFLVFVFIIAVLSAYLLPSLPTESVSSATGQQVDGPLSALGSTDTDVYMTLFYHATVIQGATSGFVAGQLASGDLRSGAKHATVMTLVGFVLFTLFL</sequence>
<name>A0ABD5NIW2_9EURY</name>
<feature type="transmembrane region" description="Helical" evidence="7">
    <location>
        <begin position="291"/>
        <end position="314"/>
    </location>
</feature>
<feature type="transmembrane region" description="Helical" evidence="7">
    <location>
        <begin position="606"/>
        <end position="629"/>
    </location>
</feature>
<comment type="subcellular location">
    <subcellularLocation>
        <location evidence="1">Cell membrane</location>
        <topology evidence="1">Multi-pass membrane protein</topology>
    </subcellularLocation>
</comment>
<evidence type="ECO:0000256" key="3">
    <source>
        <dbReference type="ARBA" id="ARBA00022692"/>
    </source>
</evidence>
<dbReference type="AlphaFoldDB" id="A0ABD5NIW2"/>
<keyword evidence="3 7" id="KW-0812">Transmembrane</keyword>
<comment type="caution">
    <text evidence="9">The sequence shown here is derived from an EMBL/GenBank/DDBJ whole genome shotgun (WGS) entry which is preliminary data.</text>
</comment>
<evidence type="ECO:0000256" key="1">
    <source>
        <dbReference type="ARBA" id="ARBA00004651"/>
    </source>
</evidence>
<dbReference type="PANTHER" id="PTHR35402:SF1">
    <property type="entry name" value="TYPE II SECRETION SYSTEM PROTEIN GSPF DOMAIN-CONTAINING PROTEIN"/>
    <property type="match status" value="1"/>
</dbReference>
<dbReference type="Pfam" id="PF00482">
    <property type="entry name" value="T2SSF"/>
    <property type="match status" value="2"/>
</dbReference>
<evidence type="ECO:0000256" key="2">
    <source>
        <dbReference type="ARBA" id="ARBA00022475"/>
    </source>
</evidence>
<accession>A0ABD5NIW2</accession>
<keyword evidence="10" id="KW-1185">Reference proteome</keyword>
<dbReference type="RefSeq" id="WP_256532168.1">
    <property type="nucleotide sequence ID" value="NZ_CP101824.1"/>
</dbReference>
<feature type="region of interest" description="Disordered" evidence="6">
    <location>
        <begin position="349"/>
        <end position="377"/>
    </location>
</feature>
<dbReference type="InterPro" id="IPR018076">
    <property type="entry name" value="T2SS_GspF_dom"/>
</dbReference>
<evidence type="ECO:0000256" key="4">
    <source>
        <dbReference type="ARBA" id="ARBA00022989"/>
    </source>
</evidence>
<dbReference type="InterPro" id="IPR042094">
    <property type="entry name" value="T2SS_GspF_sf"/>
</dbReference>
<feature type="transmembrane region" description="Helical" evidence="7">
    <location>
        <begin position="458"/>
        <end position="481"/>
    </location>
</feature>
<dbReference type="InterPro" id="IPR056569">
    <property type="entry name" value="ArlJ-like"/>
</dbReference>
<keyword evidence="5 7" id="KW-0472">Membrane</keyword>
<feature type="transmembrane region" description="Helical" evidence="7">
    <location>
        <begin position="690"/>
        <end position="708"/>
    </location>
</feature>
<feature type="transmembrane region" description="Helical" evidence="7">
    <location>
        <begin position="663"/>
        <end position="683"/>
    </location>
</feature>
<reference evidence="9 10" key="1">
    <citation type="journal article" date="2019" name="Int. J. Syst. Evol. Microbiol.">
        <title>The Global Catalogue of Microorganisms (GCM) 10K type strain sequencing project: providing services to taxonomists for standard genome sequencing and annotation.</title>
        <authorList>
            <consortium name="The Broad Institute Genomics Platform"/>
            <consortium name="The Broad Institute Genome Sequencing Center for Infectious Disease"/>
            <person name="Wu L."/>
            <person name="Ma J."/>
        </authorList>
    </citation>
    <scope>NUCLEOTIDE SEQUENCE [LARGE SCALE GENOMIC DNA]</scope>
    <source>
        <strain evidence="9 10">IBRC-M 10256</strain>
    </source>
</reference>
<evidence type="ECO:0000259" key="8">
    <source>
        <dbReference type="Pfam" id="PF00482"/>
    </source>
</evidence>
<feature type="transmembrane region" description="Helical" evidence="7">
    <location>
        <begin position="320"/>
        <end position="340"/>
    </location>
</feature>
<keyword evidence="2" id="KW-1003">Cell membrane</keyword>
<dbReference type="Proteomes" id="UP001595846">
    <property type="component" value="Unassembled WGS sequence"/>
</dbReference>
<evidence type="ECO:0000313" key="9">
    <source>
        <dbReference type="EMBL" id="MFC3956893.1"/>
    </source>
</evidence>
<dbReference type="GO" id="GO:0005886">
    <property type="term" value="C:plasma membrane"/>
    <property type="evidence" value="ECO:0007669"/>
    <property type="project" value="UniProtKB-SubCell"/>
</dbReference>
<dbReference type="GeneID" id="73904946"/>
<evidence type="ECO:0000256" key="7">
    <source>
        <dbReference type="SAM" id="Phobius"/>
    </source>
</evidence>
<feature type="domain" description="Type II secretion system protein GspF" evidence="8">
    <location>
        <begin position="183"/>
        <end position="306"/>
    </location>
</feature>
<feature type="domain" description="Type II secretion system protein GspF" evidence="8">
    <location>
        <begin position="500"/>
        <end position="624"/>
    </location>
</feature>
<evidence type="ECO:0000313" key="10">
    <source>
        <dbReference type="Proteomes" id="UP001595846"/>
    </source>
</evidence>
<feature type="compositionally biased region" description="Low complexity" evidence="6">
    <location>
        <begin position="359"/>
        <end position="370"/>
    </location>
</feature>
<dbReference type="Gene3D" id="1.20.81.30">
    <property type="entry name" value="Type II secretion system (T2SS), domain F"/>
    <property type="match status" value="1"/>
</dbReference>
<organism evidence="9 10">
    <name type="scientific">Halovivax cerinus</name>
    <dbReference type="NCBI Taxonomy" id="1487865"/>
    <lineage>
        <taxon>Archaea</taxon>
        <taxon>Methanobacteriati</taxon>
        <taxon>Methanobacteriota</taxon>
        <taxon>Stenosarchaea group</taxon>
        <taxon>Halobacteria</taxon>
        <taxon>Halobacteriales</taxon>
        <taxon>Natrialbaceae</taxon>
        <taxon>Halovivax</taxon>
    </lineage>
</organism>
<feature type="transmembrane region" description="Helical" evidence="7">
    <location>
        <begin position="436"/>
        <end position="452"/>
    </location>
</feature>
<gene>
    <name evidence="9" type="ORF">ACFOUR_00705</name>
</gene>
<dbReference type="PANTHER" id="PTHR35402">
    <property type="entry name" value="INTEGRAL MEMBRANE PROTEIN-RELATED"/>
    <property type="match status" value="1"/>
</dbReference>